<gene>
    <name evidence="1" type="ORF">SSS_5175</name>
</gene>
<name>A0A834RFM5_SARSC</name>
<organism evidence="1">
    <name type="scientific">Sarcoptes scabiei</name>
    <name type="common">Itch mite</name>
    <name type="synonym">Acarus scabiei</name>
    <dbReference type="NCBI Taxonomy" id="52283"/>
    <lineage>
        <taxon>Eukaryota</taxon>
        <taxon>Metazoa</taxon>
        <taxon>Ecdysozoa</taxon>
        <taxon>Arthropoda</taxon>
        <taxon>Chelicerata</taxon>
        <taxon>Arachnida</taxon>
        <taxon>Acari</taxon>
        <taxon>Acariformes</taxon>
        <taxon>Sarcoptiformes</taxon>
        <taxon>Astigmata</taxon>
        <taxon>Psoroptidia</taxon>
        <taxon>Sarcoptoidea</taxon>
        <taxon>Sarcoptidae</taxon>
        <taxon>Sarcoptinae</taxon>
        <taxon>Sarcoptes</taxon>
    </lineage>
</organism>
<sequence>MSSSFPNSQLDAESMRPYRFVEFFFSSIDLLIERLVFLRRNVSGPIPSMENSVWHRIRGPQVSSDERIQILNEFYVRVIVSHLKRVHLCRVIRLIGPYITLDAAYGRYRRAANYLILYDFQLLRDIA</sequence>
<evidence type="ECO:0000313" key="2">
    <source>
        <dbReference type="EnsemblMetazoa" id="KAF7495798.1"/>
    </source>
</evidence>
<dbReference type="Proteomes" id="UP000070412">
    <property type="component" value="Unassembled WGS sequence"/>
</dbReference>
<protein>
    <submittedName>
        <fullName evidence="1 2">Uncharacterized protein</fullName>
    </submittedName>
</protein>
<accession>A0A834RFM5</accession>
<evidence type="ECO:0000313" key="3">
    <source>
        <dbReference type="Proteomes" id="UP000070412"/>
    </source>
</evidence>
<evidence type="ECO:0000313" key="1">
    <source>
        <dbReference type="EMBL" id="KAF7495798.1"/>
    </source>
</evidence>
<proteinExistence type="predicted"/>
<reference evidence="2" key="3">
    <citation type="submission" date="2022-06" db="UniProtKB">
        <authorList>
            <consortium name="EnsemblMetazoa"/>
        </authorList>
    </citation>
    <scope>IDENTIFICATION</scope>
</reference>
<keyword evidence="3" id="KW-1185">Reference proteome</keyword>
<dbReference type="EMBL" id="WVUK01000045">
    <property type="protein sequence ID" value="KAF7495798.1"/>
    <property type="molecule type" value="Genomic_DNA"/>
</dbReference>
<dbReference type="EnsemblMetazoa" id="SSS_5175s_mrna">
    <property type="protein sequence ID" value="KAF7495798.1"/>
    <property type="gene ID" value="SSS_5175"/>
</dbReference>
<reference evidence="3" key="1">
    <citation type="journal article" date="2020" name="PLoS Negl. Trop. Dis.">
        <title>High-quality nuclear genome for Sarcoptes scabiei-A critical resource for a neglected parasite.</title>
        <authorList>
            <person name="Korhonen P.K."/>
            <person name="Gasser R.B."/>
            <person name="Ma G."/>
            <person name="Wang T."/>
            <person name="Stroehlein A.J."/>
            <person name="Young N.D."/>
            <person name="Ang C.S."/>
            <person name="Fernando D.D."/>
            <person name="Lu H.C."/>
            <person name="Taylor S."/>
            <person name="Reynolds S.L."/>
            <person name="Mofiz E."/>
            <person name="Najaraj S.H."/>
            <person name="Gowda H."/>
            <person name="Madugundu A."/>
            <person name="Renuse S."/>
            <person name="Holt D."/>
            <person name="Pandey A."/>
            <person name="Papenfuss A.T."/>
            <person name="Fischer K."/>
        </authorList>
    </citation>
    <scope>NUCLEOTIDE SEQUENCE [LARGE SCALE GENOMIC DNA]</scope>
</reference>
<dbReference type="AlphaFoldDB" id="A0A834RFM5"/>
<reference evidence="1" key="2">
    <citation type="submission" date="2020-01" db="EMBL/GenBank/DDBJ databases">
        <authorList>
            <person name="Korhonen P.K.K."/>
            <person name="Guangxu M.G."/>
            <person name="Wang T.W."/>
            <person name="Stroehlein A.J.S."/>
            <person name="Young N.D."/>
            <person name="Ang C.-S.A."/>
            <person name="Fernando D.W.F."/>
            <person name="Lu H.L."/>
            <person name="Taylor S.T."/>
            <person name="Ehtesham M.E.M."/>
            <person name="Najaraj S.H.N."/>
            <person name="Harsha G.H.G."/>
            <person name="Madugundu A.M."/>
            <person name="Renuse S.R."/>
            <person name="Holt D.H."/>
            <person name="Pandey A.P."/>
            <person name="Papenfuss A.P."/>
            <person name="Gasser R.B.G."/>
            <person name="Fischer K.F."/>
        </authorList>
    </citation>
    <scope>NUCLEOTIDE SEQUENCE</scope>
    <source>
        <strain evidence="1">SSS_KF_BRIS2020</strain>
    </source>
</reference>